<proteinExistence type="predicted"/>
<evidence type="ECO:0000313" key="2">
    <source>
        <dbReference type="Proteomes" id="UP000289738"/>
    </source>
</evidence>
<keyword evidence="2" id="KW-1185">Reference proteome</keyword>
<dbReference type="AlphaFoldDB" id="A0A445B6N0"/>
<accession>A0A445B6N0</accession>
<dbReference type="Proteomes" id="UP000289738">
    <property type="component" value="Chromosome A10"/>
</dbReference>
<evidence type="ECO:0000313" key="1">
    <source>
        <dbReference type="EMBL" id="RYR34347.1"/>
    </source>
</evidence>
<name>A0A445B6N0_ARAHY</name>
<dbReference type="EMBL" id="SDMP01000010">
    <property type="protein sequence ID" value="RYR34347.1"/>
    <property type="molecule type" value="Genomic_DNA"/>
</dbReference>
<organism evidence="1 2">
    <name type="scientific">Arachis hypogaea</name>
    <name type="common">Peanut</name>
    <dbReference type="NCBI Taxonomy" id="3818"/>
    <lineage>
        <taxon>Eukaryota</taxon>
        <taxon>Viridiplantae</taxon>
        <taxon>Streptophyta</taxon>
        <taxon>Embryophyta</taxon>
        <taxon>Tracheophyta</taxon>
        <taxon>Spermatophyta</taxon>
        <taxon>Magnoliopsida</taxon>
        <taxon>eudicotyledons</taxon>
        <taxon>Gunneridae</taxon>
        <taxon>Pentapetalae</taxon>
        <taxon>rosids</taxon>
        <taxon>fabids</taxon>
        <taxon>Fabales</taxon>
        <taxon>Fabaceae</taxon>
        <taxon>Papilionoideae</taxon>
        <taxon>50 kb inversion clade</taxon>
        <taxon>dalbergioids sensu lato</taxon>
        <taxon>Dalbergieae</taxon>
        <taxon>Pterocarpus clade</taxon>
        <taxon>Arachis</taxon>
    </lineage>
</organism>
<sequence length="153" mass="16809">MKTPAALFFLPPIHKTVTDGNRNLKTLAPCCCHRPKLFSATAVPNSAAPSLLPLPCFAKPRKLSTSSSSSSASLFMVWSSTPSGCRLPSSRISPCLAGCRPSKGAYRFRAMRRINHVNTCHHNELYYVQSGDIAKLPLLCHYPVKFYNIDSVI</sequence>
<reference evidence="1 2" key="1">
    <citation type="submission" date="2019-01" db="EMBL/GenBank/DDBJ databases">
        <title>Sequencing of cultivated peanut Arachis hypogaea provides insights into genome evolution and oil improvement.</title>
        <authorList>
            <person name="Chen X."/>
        </authorList>
    </citation>
    <scope>NUCLEOTIDE SEQUENCE [LARGE SCALE GENOMIC DNA]</scope>
    <source>
        <strain evidence="2">cv. Fuhuasheng</strain>
        <tissue evidence="1">Leaves</tissue>
    </source>
</reference>
<gene>
    <name evidence="1" type="ORF">Ahy_A10g049162</name>
</gene>
<comment type="caution">
    <text evidence="1">The sequence shown here is derived from an EMBL/GenBank/DDBJ whole genome shotgun (WGS) entry which is preliminary data.</text>
</comment>
<protein>
    <submittedName>
        <fullName evidence="1">Uncharacterized protein</fullName>
    </submittedName>
</protein>